<dbReference type="InterPro" id="IPR012337">
    <property type="entry name" value="RNaseH-like_sf"/>
</dbReference>
<dbReference type="SUPFAM" id="SSF54001">
    <property type="entry name" value="Cysteine proteinases"/>
    <property type="match status" value="1"/>
</dbReference>
<feature type="domain" description="Exonuclease" evidence="4">
    <location>
        <begin position="500"/>
        <end position="679"/>
    </location>
</feature>
<keyword evidence="2" id="KW-0012">Acyltransferase</keyword>
<accession>A0ABR2Y3U1</accession>
<dbReference type="InterPro" id="IPR053710">
    <property type="entry name" value="Arylamine_NAT_domain_sf"/>
</dbReference>
<dbReference type="Gene3D" id="3.30.2140.20">
    <property type="match status" value="1"/>
</dbReference>
<dbReference type="InterPro" id="IPR038765">
    <property type="entry name" value="Papain-like_cys_pep_sf"/>
</dbReference>
<dbReference type="Gene3D" id="3.30.420.10">
    <property type="entry name" value="Ribonuclease H-like superfamily/Ribonuclease H"/>
    <property type="match status" value="1"/>
</dbReference>
<comment type="caution">
    <text evidence="5">The sequence shown here is derived from an EMBL/GenBank/DDBJ whole genome shotgun (WGS) entry which is preliminary data.</text>
</comment>
<dbReference type="SUPFAM" id="SSF53098">
    <property type="entry name" value="Ribonuclease H-like"/>
    <property type="match status" value="1"/>
</dbReference>
<dbReference type="Pfam" id="PF00929">
    <property type="entry name" value="RNase_T"/>
    <property type="match status" value="1"/>
</dbReference>
<evidence type="ECO:0000256" key="3">
    <source>
        <dbReference type="SAM" id="MobiDB-lite"/>
    </source>
</evidence>
<evidence type="ECO:0000313" key="6">
    <source>
        <dbReference type="Proteomes" id="UP001465668"/>
    </source>
</evidence>
<keyword evidence="6" id="KW-1185">Reference proteome</keyword>
<keyword evidence="2" id="KW-0808">Transferase</keyword>
<feature type="region of interest" description="Disordered" evidence="3">
    <location>
        <begin position="702"/>
        <end position="730"/>
    </location>
</feature>
<protein>
    <recommendedName>
        <fullName evidence="4">Exonuclease domain-containing protein</fullName>
    </recommendedName>
</protein>
<dbReference type="Pfam" id="PF00797">
    <property type="entry name" value="Acetyltransf_2"/>
    <property type="match status" value="1"/>
</dbReference>
<feature type="region of interest" description="Disordered" evidence="3">
    <location>
        <begin position="325"/>
        <end position="351"/>
    </location>
</feature>
<evidence type="ECO:0000313" key="5">
    <source>
        <dbReference type="EMBL" id="KAK9780649.1"/>
    </source>
</evidence>
<organism evidence="5 6">
    <name type="scientific">Seiridium cardinale</name>
    <dbReference type="NCBI Taxonomy" id="138064"/>
    <lineage>
        <taxon>Eukaryota</taxon>
        <taxon>Fungi</taxon>
        <taxon>Dikarya</taxon>
        <taxon>Ascomycota</taxon>
        <taxon>Pezizomycotina</taxon>
        <taxon>Sordariomycetes</taxon>
        <taxon>Xylariomycetidae</taxon>
        <taxon>Amphisphaeriales</taxon>
        <taxon>Sporocadaceae</taxon>
        <taxon>Seiridium</taxon>
    </lineage>
</organism>
<comment type="similarity">
    <text evidence="1 2">Belongs to the arylamine N-acetyltransferase family.</text>
</comment>
<dbReference type="PANTHER" id="PTHR11786">
    <property type="entry name" value="N-HYDROXYARYLAMINE O-ACETYLTRANSFERASE"/>
    <property type="match status" value="1"/>
</dbReference>
<dbReference type="CDD" id="cd06137">
    <property type="entry name" value="DEDDh_RNase"/>
    <property type="match status" value="1"/>
</dbReference>
<dbReference type="PANTHER" id="PTHR11786:SF0">
    <property type="entry name" value="ARYLAMINE N-ACETYLTRANSFERASE 4-RELATED"/>
    <property type="match status" value="1"/>
</dbReference>
<dbReference type="SMART" id="SM00479">
    <property type="entry name" value="EXOIII"/>
    <property type="match status" value="1"/>
</dbReference>
<sequence>MADRMRFDDSQLADYYTRIALPMDKHLLSAGNLSNEEQLRYLELLKKHHLVNIPFENLTLHYSWHRVVDVNPQHLFSKIVKQNGRGGYCMEVNSLFHTLLLTLGFDVYMAGARVYDPGRKFYGGFSHCVNIVQIGGIQYMVDVGFGANGPSSVIPLQPGHEQAHIEPARMRLVHEPIAQNVNQDCKVWIYQHKIDDQAGWVPMYCFVDFEFLLEDIRGMNLYPSKSPSSFFRHKIITTRFTTTREVNADEDLRPKEALEFGGEMDGALIIDHDKLKWRRNSKTVLERTLESEEERLTALKKYFGIQLAVEDREAIRGTVGAIIGGASQGKHTKSMDSTDNGSNPRKVKGGRFSQIRPVGSLTGPITMSSSPEVALKAYAAPIRATTDTGGNQDLGTPSNDTRVSSKPLIFLPSPVYPPVSCIPSDRMSNGKNQYSLFNSPDQEVIYQALRFRCHAESLLQQKRFLTAGNRSSWSDGRLPRGIDAADFLVTAQSSSKTIRRVVAIDCEMVGVRPNNPQEDKARSELAQLCAIDFLTGEVLIDKLVLPRETVVDWRTRYSGVSYPATRIAKSQGRLLHGWRAARTELLNYVDAETIVVGHSVLNDLQMLRLAHSKIVDTAFQTAESVFGDLKMCNRLWGLKELAEVLTNLSIQIGKKGHDCIEDTLATREIALWCICYPENLAAWAAAKREDLKKQKIEREKRLKEETKKKREAELAHSGTMAWSQAPLPPLGSHVSTNTLFDFGQS</sequence>
<dbReference type="InterPro" id="IPR036397">
    <property type="entry name" value="RNaseH_sf"/>
</dbReference>
<evidence type="ECO:0000256" key="2">
    <source>
        <dbReference type="RuleBase" id="RU003452"/>
    </source>
</evidence>
<evidence type="ECO:0000259" key="4">
    <source>
        <dbReference type="SMART" id="SM00479"/>
    </source>
</evidence>
<proteinExistence type="inferred from homology"/>
<dbReference type="Proteomes" id="UP001465668">
    <property type="component" value="Unassembled WGS sequence"/>
</dbReference>
<gene>
    <name evidence="5" type="ORF">SCAR479_01835</name>
</gene>
<dbReference type="InterPro" id="IPR001447">
    <property type="entry name" value="Arylamine_N-AcTrfase"/>
</dbReference>
<evidence type="ECO:0000256" key="1">
    <source>
        <dbReference type="ARBA" id="ARBA00006547"/>
    </source>
</evidence>
<feature type="compositionally biased region" description="Basic and acidic residues" evidence="3">
    <location>
        <begin position="702"/>
        <end position="714"/>
    </location>
</feature>
<dbReference type="EMBL" id="JARVKM010000005">
    <property type="protein sequence ID" value="KAK9780649.1"/>
    <property type="molecule type" value="Genomic_DNA"/>
</dbReference>
<name>A0ABR2Y3U1_9PEZI</name>
<reference evidence="5 6" key="1">
    <citation type="submission" date="2024-02" db="EMBL/GenBank/DDBJ databases">
        <title>First draft genome assembly of two strains of Seiridium cardinale.</title>
        <authorList>
            <person name="Emiliani G."/>
            <person name="Scali E."/>
        </authorList>
    </citation>
    <scope>NUCLEOTIDE SEQUENCE [LARGE SCALE GENOMIC DNA]</scope>
    <source>
        <strain evidence="5 6">BM-138-000479</strain>
    </source>
</reference>
<dbReference type="InterPro" id="IPR013520">
    <property type="entry name" value="Ribonucl_H"/>
</dbReference>
<dbReference type="PRINTS" id="PR01543">
    <property type="entry name" value="ANATRNSFRASE"/>
</dbReference>